<dbReference type="SUPFAM" id="SSF140125">
    <property type="entry name" value="Rabenosyn-5 Rab-binding domain-like"/>
    <property type="match status" value="1"/>
</dbReference>
<dbReference type="PROSITE" id="PS50178">
    <property type="entry name" value="ZF_FYVE"/>
    <property type="match status" value="1"/>
</dbReference>
<gene>
    <name evidence="14" type="ORF">PYX00_001278</name>
</gene>
<organism evidence="14">
    <name type="scientific">Menopon gallinae</name>
    <name type="common">poultry shaft louse</name>
    <dbReference type="NCBI Taxonomy" id="328185"/>
    <lineage>
        <taxon>Eukaryota</taxon>
        <taxon>Metazoa</taxon>
        <taxon>Ecdysozoa</taxon>
        <taxon>Arthropoda</taxon>
        <taxon>Hexapoda</taxon>
        <taxon>Insecta</taxon>
        <taxon>Pterygota</taxon>
        <taxon>Neoptera</taxon>
        <taxon>Paraneoptera</taxon>
        <taxon>Psocodea</taxon>
        <taxon>Troctomorpha</taxon>
        <taxon>Phthiraptera</taxon>
        <taxon>Amblycera</taxon>
        <taxon>Menoponidae</taxon>
        <taxon>Menopon</taxon>
    </lineage>
</organism>
<dbReference type="Pfam" id="PF01363">
    <property type="entry name" value="FYVE"/>
    <property type="match status" value="1"/>
</dbReference>
<dbReference type="InterPro" id="IPR011011">
    <property type="entry name" value="Znf_FYVE_PHD"/>
</dbReference>
<comment type="similarity">
    <text evidence="1">Belongs to the ATG10 family.</text>
</comment>
<feature type="domain" description="FYVE-type" evidence="13">
    <location>
        <begin position="335"/>
        <end position="445"/>
    </location>
</feature>
<evidence type="ECO:0000256" key="1">
    <source>
        <dbReference type="ARBA" id="ARBA00005696"/>
    </source>
</evidence>
<proteinExistence type="inferred from homology"/>
<evidence type="ECO:0000256" key="10">
    <source>
        <dbReference type="PROSITE-ProRule" id="PRU00091"/>
    </source>
</evidence>
<feature type="coiled-coil region" evidence="11">
    <location>
        <begin position="652"/>
        <end position="679"/>
    </location>
</feature>
<feature type="compositionally biased region" description="Polar residues" evidence="12">
    <location>
        <begin position="382"/>
        <end position="395"/>
    </location>
</feature>
<dbReference type="Pfam" id="PF03987">
    <property type="entry name" value="Autophagy_act_C"/>
    <property type="match status" value="1"/>
</dbReference>
<dbReference type="PROSITE" id="PS00028">
    <property type="entry name" value="ZINC_FINGER_C2H2_1"/>
    <property type="match status" value="1"/>
</dbReference>
<dbReference type="InterPro" id="IPR007135">
    <property type="entry name" value="Atg3/Atg10"/>
</dbReference>
<feature type="compositionally biased region" description="Low complexity" evidence="12">
    <location>
        <begin position="258"/>
        <end position="271"/>
    </location>
</feature>
<dbReference type="Pfam" id="PF11464">
    <property type="entry name" value="Rbsn"/>
    <property type="match status" value="1"/>
</dbReference>
<evidence type="ECO:0000256" key="5">
    <source>
        <dbReference type="ARBA" id="ARBA00022771"/>
    </source>
</evidence>
<evidence type="ECO:0000259" key="13">
    <source>
        <dbReference type="PROSITE" id="PS50178"/>
    </source>
</evidence>
<evidence type="ECO:0000256" key="4">
    <source>
        <dbReference type="ARBA" id="ARBA00022723"/>
    </source>
</evidence>
<dbReference type="InterPro" id="IPR036531">
    <property type="entry name" value="Rbsn_Rab-bd_sf"/>
</dbReference>
<dbReference type="InterPro" id="IPR000306">
    <property type="entry name" value="Znf_FYVE"/>
</dbReference>
<sequence>MLYASFLKCLDHILWISDRINDGWKLKSYEDHVYLVKTVTQTFAEKFNNPDPSESSDELDFDDQSADIPPVTVRKWEYHILYSLSYSVPVLYFNVWTSSGEQLSLDELWQSINPNYQISSNKWFTLTQQEHPYLFRPYYYFHPCDTSEFLKNFESEENNAVITWLSSIGQIIWLEMDHDPTTENIKMDEIRGDSLEGFLCPVCIINFNSAMQLRAHYQDQHSEDFFHNVKEMYEKAKKIILFKEQGNATVPETETVATSSSKSTPGYTSSSVYDELGPARSHSEYFKSVRMTRMEHYAAQTNNLLIRLEKLLINLPTDRIKRKVHEQDIVPWLDDKDVKLCPGCAKAFGLLRRKHHCRLCGSVMCAECTFQLTLETARKMTGSSTTSNSVESAQGQHPDPLSKVSTPINKLLRSPSSASVQSVLAMDTSNESFFRLCEHCDTLLTMRQNIKEVRNQKPIINQFYEKLSTSMNETGPLLKKYSKIYNSLCSGETIYNLNDAEVLRVRIIKLAENIDFISNKIAILGQNTEKPPEGNQLKLQRAVRIAATNYLKEHIITLPCLPTEEQLKMVQERRREEIAKRIEEESRYQEEIKPKYNTTQNNAGPATSPRDGEMRVQDGWTPSFPQQEVPNADHPILQQIMIINGFIKQARSENRMDEVITLRKNLQELEDEFRRQMNSNSDES</sequence>
<evidence type="ECO:0000256" key="9">
    <source>
        <dbReference type="ARBA" id="ARBA00029833"/>
    </source>
</evidence>
<dbReference type="InterPro" id="IPR021565">
    <property type="entry name" value="Rbsn_Rab-bd"/>
</dbReference>
<dbReference type="GO" id="GO:0008270">
    <property type="term" value="F:zinc ion binding"/>
    <property type="evidence" value="ECO:0007669"/>
    <property type="project" value="UniProtKB-KW"/>
</dbReference>
<keyword evidence="8" id="KW-0072">Autophagy</keyword>
<evidence type="ECO:0000256" key="3">
    <source>
        <dbReference type="ARBA" id="ARBA00022679"/>
    </source>
</evidence>
<dbReference type="EMBL" id="JARGDH010000001">
    <property type="protein sequence ID" value="KAL0279800.1"/>
    <property type="molecule type" value="Genomic_DNA"/>
</dbReference>
<name>A0AAW2IC17_9NEOP</name>
<evidence type="ECO:0000256" key="7">
    <source>
        <dbReference type="ARBA" id="ARBA00022833"/>
    </source>
</evidence>
<evidence type="ECO:0000256" key="12">
    <source>
        <dbReference type="SAM" id="MobiDB-lite"/>
    </source>
</evidence>
<dbReference type="InterPro" id="IPR013087">
    <property type="entry name" value="Znf_C2H2_type"/>
</dbReference>
<dbReference type="Gene3D" id="3.30.40.10">
    <property type="entry name" value="Zinc/RING finger domain, C3HC4 (zinc finger)"/>
    <property type="match status" value="1"/>
</dbReference>
<dbReference type="InterPro" id="IPR013083">
    <property type="entry name" value="Znf_RING/FYVE/PHD"/>
</dbReference>
<accession>A0AAW2IC17</accession>
<keyword evidence="7" id="KW-0862">Zinc</keyword>
<feature type="region of interest" description="Disordered" evidence="12">
    <location>
        <begin position="252"/>
        <end position="273"/>
    </location>
</feature>
<dbReference type="Gene3D" id="3.30.1460.50">
    <property type="match status" value="1"/>
</dbReference>
<dbReference type="GO" id="GO:0005829">
    <property type="term" value="C:cytosol"/>
    <property type="evidence" value="ECO:0007669"/>
    <property type="project" value="TreeGrafter"/>
</dbReference>
<keyword evidence="5 10" id="KW-0863">Zinc-finger</keyword>
<feature type="compositionally biased region" description="Polar residues" evidence="12">
    <location>
        <begin position="596"/>
        <end position="605"/>
    </location>
</feature>
<dbReference type="PANTHER" id="PTHR14957">
    <property type="entry name" value="UBIQUITIN-LIKE-CONJUGATING ENZYME ATG10"/>
    <property type="match status" value="1"/>
</dbReference>
<dbReference type="InterPro" id="IPR017455">
    <property type="entry name" value="Znf_FYVE-rel"/>
</dbReference>
<keyword evidence="6" id="KW-0833">Ubl conjugation pathway</keyword>
<keyword evidence="4" id="KW-0479">Metal-binding</keyword>
<comment type="caution">
    <text evidence="14">The sequence shown here is derived from an EMBL/GenBank/DDBJ whole genome shotgun (WGS) entry which is preliminary data.</text>
</comment>
<keyword evidence="11" id="KW-0175">Coiled coil</keyword>
<dbReference type="GO" id="GO:0000422">
    <property type="term" value="P:autophagy of mitochondrion"/>
    <property type="evidence" value="ECO:0007669"/>
    <property type="project" value="TreeGrafter"/>
</dbReference>
<evidence type="ECO:0000313" key="14">
    <source>
        <dbReference type="EMBL" id="KAL0279800.1"/>
    </source>
</evidence>
<feature type="region of interest" description="Disordered" evidence="12">
    <location>
        <begin position="589"/>
        <end position="621"/>
    </location>
</feature>
<dbReference type="GO" id="GO:0000045">
    <property type="term" value="P:autophagosome assembly"/>
    <property type="evidence" value="ECO:0007669"/>
    <property type="project" value="TreeGrafter"/>
</dbReference>
<evidence type="ECO:0000256" key="8">
    <source>
        <dbReference type="ARBA" id="ARBA00023006"/>
    </source>
</evidence>
<keyword evidence="3" id="KW-0808">Transferase</keyword>
<feature type="region of interest" description="Disordered" evidence="12">
    <location>
        <begin position="382"/>
        <end position="408"/>
    </location>
</feature>
<dbReference type="SUPFAM" id="SSF57903">
    <property type="entry name" value="FYVE/PHD zinc finger"/>
    <property type="match status" value="1"/>
</dbReference>
<evidence type="ECO:0000256" key="2">
    <source>
        <dbReference type="ARBA" id="ARBA00021099"/>
    </source>
</evidence>
<evidence type="ECO:0000256" key="6">
    <source>
        <dbReference type="ARBA" id="ARBA00022786"/>
    </source>
</evidence>
<dbReference type="GO" id="GO:0061651">
    <property type="term" value="F:Atg12 conjugating enzyme activity"/>
    <property type="evidence" value="ECO:0007669"/>
    <property type="project" value="TreeGrafter"/>
</dbReference>
<dbReference type="SMART" id="SM00064">
    <property type="entry name" value="FYVE"/>
    <property type="match status" value="1"/>
</dbReference>
<dbReference type="Gene3D" id="4.10.860.20">
    <property type="entry name" value="Rabenosyn, Rab binding domain"/>
    <property type="match status" value="1"/>
</dbReference>
<dbReference type="GO" id="GO:0032446">
    <property type="term" value="P:protein modification by small protein conjugation"/>
    <property type="evidence" value="ECO:0007669"/>
    <property type="project" value="TreeGrafter"/>
</dbReference>
<dbReference type="AlphaFoldDB" id="A0AAW2IC17"/>
<dbReference type="PANTHER" id="PTHR14957:SF1">
    <property type="entry name" value="UBIQUITIN-LIKE-CONJUGATING ENZYME ATG10"/>
    <property type="match status" value="1"/>
</dbReference>
<protein>
    <recommendedName>
        <fullName evidence="2">Ubiquitin-like-conjugating enzyme ATG10</fullName>
    </recommendedName>
    <alternativeName>
        <fullName evidence="9">Autophagy-related protein 10</fullName>
    </alternativeName>
</protein>
<reference evidence="14" key="1">
    <citation type="journal article" date="2024" name="Gigascience">
        <title>Chromosome-level genome of the poultry shaft louse Menopon gallinae provides insight into the host-switching and adaptive evolution of parasitic lice.</title>
        <authorList>
            <person name="Xu Y."/>
            <person name="Ma L."/>
            <person name="Liu S."/>
            <person name="Liang Y."/>
            <person name="Liu Q."/>
            <person name="He Z."/>
            <person name="Tian L."/>
            <person name="Duan Y."/>
            <person name="Cai W."/>
            <person name="Li H."/>
            <person name="Song F."/>
        </authorList>
    </citation>
    <scope>NUCLEOTIDE SEQUENCE</scope>
    <source>
        <strain evidence="14">Cailab_2023a</strain>
    </source>
</reference>
<evidence type="ECO:0000256" key="11">
    <source>
        <dbReference type="SAM" id="Coils"/>
    </source>
</evidence>